<evidence type="ECO:0000256" key="2">
    <source>
        <dbReference type="ARBA" id="ARBA00022692"/>
    </source>
</evidence>
<feature type="transmembrane region" description="Helical" evidence="5">
    <location>
        <begin position="135"/>
        <end position="153"/>
    </location>
</feature>
<dbReference type="AlphaFoldDB" id="A0A7R8UJ28"/>
<dbReference type="Pfam" id="PF04193">
    <property type="entry name" value="PQ-loop"/>
    <property type="match status" value="1"/>
</dbReference>
<dbReference type="InterPro" id="IPR006603">
    <property type="entry name" value="PQ-loop_rpt"/>
</dbReference>
<feature type="transmembrane region" description="Helical" evidence="5">
    <location>
        <begin position="20"/>
        <end position="39"/>
    </location>
</feature>
<evidence type="ECO:0000313" key="6">
    <source>
        <dbReference type="EMBL" id="CAD7081761.1"/>
    </source>
</evidence>
<evidence type="ECO:0000256" key="4">
    <source>
        <dbReference type="ARBA" id="ARBA00023136"/>
    </source>
</evidence>
<evidence type="ECO:0000256" key="3">
    <source>
        <dbReference type="ARBA" id="ARBA00022989"/>
    </source>
</evidence>
<dbReference type="GO" id="GO:0016020">
    <property type="term" value="C:membrane"/>
    <property type="evidence" value="ECO:0007669"/>
    <property type="project" value="UniProtKB-SubCell"/>
</dbReference>
<proteinExistence type="predicted"/>
<accession>A0A7R8UJ28</accession>
<evidence type="ECO:0008006" key="8">
    <source>
        <dbReference type="Google" id="ProtNLM"/>
    </source>
</evidence>
<dbReference type="OrthoDB" id="271506at2759"/>
<comment type="subcellular location">
    <subcellularLocation>
        <location evidence="1">Membrane</location>
        <topology evidence="1">Multi-pass membrane protein</topology>
    </subcellularLocation>
</comment>
<name>A0A7R8UJ28_HERIL</name>
<organism evidence="6 7">
    <name type="scientific">Hermetia illucens</name>
    <name type="common">Black soldier fly</name>
    <dbReference type="NCBI Taxonomy" id="343691"/>
    <lineage>
        <taxon>Eukaryota</taxon>
        <taxon>Metazoa</taxon>
        <taxon>Ecdysozoa</taxon>
        <taxon>Arthropoda</taxon>
        <taxon>Hexapoda</taxon>
        <taxon>Insecta</taxon>
        <taxon>Pterygota</taxon>
        <taxon>Neoptera</taxon>
        <taxon>Endopterygota</taxon>
        <taxon>Diptera</taxon>
        <taxon>Brachycera</taxon>
        <taxon>Stratiomyomorpha</taxon>
        <taxon>Stratiomyidae</taxon>
        <taxon>Hermetiinae</taxon>
        <taxon>Hermetia</taxon>
    </lineage>
</organism>
<evidence type="ECO:0000313" key="7">
    <source>
        <dbReference type="Proteomes" id="UP000594454"/>
    </source>
</evidence>
<reference evidence="6 7" key="1">
    <citation type="submission" date="2020-11" db="EMBL/GenBank/DDBJ databases">
        <authorList>
            <person name="Wallbank WR R."/>
            <person name="Pardo Diaz C."/>
            <person name="Kozak K."/>
            <person name="Martin S."/>
            <person name="Jiggins C."/>
            <person name="Moest M."/>
            <person name="Warren A I."/>
            <person name="Generalovic N T."/>
            <person name="Byers J.R.P. K."/>
            <person name="Montejo-Kovacevich G."/>
            <person name="Yen C E."/>
        </authorList>
    </citation>
    <scope>NUCLEOTIDE SEQUENCE [LARGE SCALE GENOMIC DNA]</scope>
</reference>
<dbReference type="InParanoid" id="A0A7R8UJ28"/>
<keyword evidence="3 5" id="KW-1133">Transmembrane helix</keyword>
<feature type="transmembrane region" description="Helical" evidence="5">
    <location>
        <begin position="59"/>
        <end position="82"/>
    </location>
</feature>
<keyword evidence="7" id="KW-1185">Reference proteome</keyword>
<dbReference type="InterPro" id="IPR016817">
    <property type="entry name" value="MannP-dilichol_defect-1"/>
</dbReference>
<feature type="transmembrane region" description="Helical" evidence="5">
    <location>
        <begin position="159"/>
        <end position="182"/>
    </location>
</feature>
<keyword evidence="2 5" id="KW-0812">Transmembrane</keyword>
<dbReference type="Proteomes" id="UP000594454">
    <property type="component" value="Chromosome 2"/>
</dbReference>
<dbReference type="Gene3D" id="1.20.1280.290">
    <property type="match status" value="1"/>
</dbReference>
<gene>
    <name evidence="6" type="ORF">HERILL_LOCUS4853</name>
</gene>
<feature type="transmembrane region" description="Helical" evidence="5">
    <location>
        <begin position="88"/>
        <end position="114"/>
    </location>
</feature>
<sequence>MVVGCGGVRLMMDDYSEKKYYFIVADILSMITISSCFVIKIPQIRKIQQIKSAKGISNLGLCLELFSYTVMMAYNYLSAYAILSYMDLLALIFLKAFPSAVLVILVPLCTPIGASSKVLQLLAILRTKDSSSVSLVTWALSAFTNLTRIYTIMIESNDIMLLSNFIISFTLSATVFLAALIYRKPKIL</sequence>
<evidence type="ECO:0000256" key="5">
    <source>
        <dbReference type="SAM" id="Phobius"/>
    </source>
</evidence>
<dbReference type="FunCoup" id="A0A7R8UJ28">
    <property type="interactions" value="109"/>
</dbReference>
<dbReference type="PANTHER" id="PTHR12226">
    <property type="entry name" value="MANNOSE-P-DOLICHOL UTILIZATION DEFECT 1 LEC35 -RELATED"/>
    <property type="match status" value="1"/>
</dbReference>
<evidence type="ECO:0000256" key="1">
    <source>
        <dbReference type="ARBA" id="ARBA00004141"/>
    </source>
</evidence>
<dbReference type="PANTHER" id="PTHR12226:SF3">
    <property type="entry name" value="SOLUTE CARRIER FAMILY 66 MEMBER 3"/>
    <property type="match status" value="1"/>
</dbReference>
<protein>
    <recommendedName>
        <fullName evidence="8">PQ-loop repeat-containing protein 3</fullName>
    </recommendedName>
</protein>
<dbReference type="EMBL" id="LR899010">
    <property type="protein sequence ID" value="CAD7081761.1"/>
    <property type="molecule type" value="Genomic_DNA"/>
</dbReference>
<keyword evidence="4 5" id="KW-0472">Membrane</keyword>